<accession>A0ABR3YXC5</accession>
<comment type="caution">
    <text evidence="1">The sequence shown here is derived from an EMBL/GenBank/DDBJ whole genome shotgun (WGS) entry which is preliminary data.</text>
</comment>
<keyword evidence="2" id="KW-1185">Reference proteome</keyword>
<organism evidence="1 2">
    <name type="scientific">Sporothrix stenoceras</name>
    <dbReference type="NCBI Taxonomy" id="5173"/>
    <lineage>
        <taxon>Eukaryota</taxon>
        <taxon>Fungi</taxon>
        <taxon>Dikarya</taxon>
        <taxon>Ascomycota</taxon>
        <taxon>Pezizomycotina</taxon>
        <taxon>Sordariomycetes</taxon>
        <taxon>Sordariomycetidae</taxon>
        <taxon>Ophiostomatales</taxon>
        <taxon>Ophiostomataceae</taxon>
        <taxon>Sporothrix</taxon>
    </lineage>
</organism>
<dbReference type="EMBL" id="JAWCUI010000040">
    <property type="protein sequence ID" value="KAL1893034.1"/>
    <property type="molecule type" value="Genomic_DNA"/>
</dbReference>
<proteinExistence type="predicted"/>
<reference evidence="1 2" key="1">
    <citation type="journal article" date="2024" name="IMA Fungus">
        <title>IMA Genome - F19 : A genome assembly and annotation guide to empower mycologists, including annotated draft genome sequences of Ceratocystis pirilliformis, Diaporthe australafricana, Fusarium ophioides, Paecilomyces lecythidis, and Sporothrix stenoceras.</title>
        <authorList>
            <person name="Aylward J."/>
            <person name="Wilson A.M."/>
            <person name="Visagie C.M."/>
            <person name="Spraker J."/>
            <person name="Barnes I."/>
            <person name="Buitendag C."/>
            <person name="Ceriani C."/>
            <person name="Del Mar Angel L."/>
            <person name="du Plessis D."/>
            <person name="Fuchs T."/>
            <person name="Gasser K."/>
            <person name="Kramer D."/>
            <person name="Li W."/>
            <person name="Munsamy K."/>
            <person name="Piso A."/>
            <person name="Price J.L."/>
            <person name="Sonnekus B."/>
            <person name="Thomas C."/>
            <person name="van der Nest A."/>
            <person name="van Dijk A."/>
            <person name="van Heerden A."/>
            <person name="van Vuuren N."/>
            <person name="Yilmaz N."/>
            <person name="Duong T.A."/>
            <person name="van der Merwe N.A."/>
            <person name="Wingfield M.J."/>
            <person name="Wingfield B.D."/>
        </authorList>
    </citation>
    <scope>NUCLEOTIDE SEQUENCE [LARGE SCALE GENOMIC DNA]</scope>
    <source>
        <strain evidence="1 2">CMW 5346</strain>
    </source>
</reference>
<evidence type="ECO:0000313" key="2">
    <source>
        <dbReference type="Proteomes" id="UP001583186"/>
    </source>
</evidence>
<sequence>MGFTSRVVPRGVFFQSLYRSSYTYPVGKDLLSSATFNFINPRHHIINTDRVSQIIPAKSVAGLSDEEILALFTTGFFGGFIFRIESWLLRVWGARYLPARYTGFRADAQAVVVRRPTAIPSQRLLPIGSLFFSSFLLVDKHISEPEKEPSSADETVNSYVDFGFGSDEARFAGSHRFRVTRLPAATETTDAQVQIDLEHFRCNPQQNIPSLAERIQWFHFLYAKLLFANGIQAILKR</sequence>
<protein>
    <submittedName>
        <fullName evidence="1">Uncharacterized protein</fullName>
    </submittedName>
</protein>
<dbReference type="Proteomes" id="UP001583186">
    <property type="component" value="Unassembled WGS sequence"/>
</dbReference>
<evidence type="ECO:0000313" key="1">
    <source>
        <dbReference type="EMBL" id="KAL1893034.1"/>
    </source>
</evidence>
<name>A0ABR3YXC5_9PEZI</name>
<gene>
    <name evidence="1" type="ORF">Sste5346_006715</name>
</gene>